<gene>
    <name evidence="2" type="ORF">TL08_19175</name>
</gene>
<evidence type="ECO:0000313" key="2">
    <source>
        <dbReference type="EMBL" id="AOS64626.1"/>
    </source>
</evidence>
<keyword evidence="3" id="KW-1185">Reference proteome</keyword>
<dbReference type="PANTHER" id="PTHR47472:SF1">
    <property type="entry name" value="DUF1446-DOMAIN-CONTAINING PROTEIN"/>
    <property type="match status" value="1"/>
</dbReference>
<proteinExistence type="predicted"/>
<dbReference type="EMBL" id="CP014859">
    <property type="protein sequence ID" value="AOS64626.1"/>
    <property type="molecule type" value="Genomic_DNA"/>
</dbReference>
<name>A0AAC9HTG9_9PSEU</name>
<dbReference type="KEGG" id="ahm:TL08_19175"/>
<dbReference type="PANTHER" id="PTHR47472">
    <property type="entry name" value="PROPIONYL-COA CARBOXYLASE"/>
    <property type="match status" value="1"/>
</dbReference>
<evidence type="ECO:0000313" key="3">
    <source>
        <dbReference type="Proteomes" id="UP000095210"/>
    </source>
</evidence>
<sequence>MGIVTNRRIRLGAGAGFAGDRIDPARDLAERGELDYLIFECLGERTVAAGQAQRLRDPNTGYDPLLAARMRAVLAPVLAAGTTVVTNSGSANPLAAAEVVADCVRDLGVQGPEGRPVRIATVTGDDVLAAVRTRDPVVWETGRRLSEHSEELVSANAYLGSDAVLPALARRPDVVLTGRLADPALYLAPLLHEFGWGWTDHVRLGAGTAIGHLLECAGQLTGGYYADPGTKPVDDLAFLGFPFAEVAEDGTAEFGKLDGTGGLLTARTCAEQLLYEVGDPAAYLTPDVTADFRDVRFREIGPNRVAIEGATGRARPNELKVTLGFRGGWLGEGQISYAGPRALGRARLAAEVVTRRLVALHGVEQDAVTVEFIGAGAAFRGLVPIDEDGTVGGVDLPEVRLRVSATVGDRATAEAIGWEVEGLYTNGPAGGGGARRSTTEVLAVRSCLLPRELVHPEVHIMDVAL</sequence>
<dbReference type="InterPro" id="IPR010839">
    <property type="entry name" value="AtuA_N"/>
</dbReference>
<dbReference type="Pfam" id="PF07287">
    <property type="entry name" value="AtuA"/>
    <property type="match status" value="1"/>
</dbReference>
<protein>
    <submittedName>
        <fullName evidence="2">DUF1446 family protein</fullName>
    </submittedName>
</protein>
<organism evidence="2 3">
    <name type="scientific">Actinoalloteichus hymeniacidonis</name>
    <dbReference type="NCBI Taxonomy" id="340345"/>
    <lineage>
        <taxon>Bacteria</taxon>
        <taxon>Bacillati</taxon>
        <taxon>Actinomycetota</taxon>
        <taxon>Actinomycetes</taxon>
        <taxon>Pseudonocardiales</taxon>
        <taxon>Pseudonocardiaceae</taxon>
        <taxon>Actinoalloteichus</taxon>
    </lineage>
</organism>
<accession>A0AAC9HTG9</accession>
<feature type="domain" description="Acyclic terpene utilisation N-terminal" evidence="1">
    <location>
        <begin position="9"/>
        <end position="460"/>
    </location>
</feature>
<evidence type="ECO:0000259" key="1">
    <source>
        <dbReference type="Pfam" id="PF07287"/>
    </source>
</evidence>
<dbReference type="AlphaFoldDB" id="A0AAC9HTG9"/>
<dbReference type="Proteomes" id="UP000095210">
    <property type="component" value="Chromosome"/>
</dbReference>
<reference evidence="3" key="1">
    <citation type="submission" date="2016-03" db="EMBL/GenBank/DDBJ databases">
        <title>Complete genome sequence of the type strain Actinoalloteichus hymeniacidonis DSM 45092.</title>
        <authorList>
            <person name="Schaffert L."/>
            <person name="Albersmeier A."/>
            <person name="Winkler A."/>
            <person name="Kalinowski J."/>
            <person name="Zotchev S."/>
            <person name="Ruckert C."/>
        </authorList>
    </citation>
    <scope>NUCLEOTIDE SEQUENCE [LARGE SCALE GENOMIC DNA]</scope>
    <source>
        <strain evidence="3">HPA177(T) (DSM 45092(T))</strain>
    </source>
</reference>